<evidence type="ECO:0000256" key="9">
    <source>
        <dbReference type="ARBA" id="ARBA00022801"/>
    </source>
</evidence>
<dbReference type="SUPFAM" id="SSF74784">
    <property type="entry name" value="Translin"/>
    <property type="match status" value="1"/>
</dbReference>
<dbReference type="InterPro" id="IPR033956">
    <property type="entry name" value="Translin"/>
</dbReference>
<keyword evidence="7" id="KW-0540">Nuclease</keyword>
<dbReference type="GO" id="GO:0005737">
    <property type="term" value="C:cytoplasm"/>
    <property type="evidence" value="ECO:0007669"/>
    <property type="project" value="UniProtKB-SubCell"/>
</dbReference>
<dbReference type="EMBL" id="JADYXP020000028">
    <property type="protein sequence ID" value="KAL0099209.1"/>
    <property type="molecule type" value="Genomic_DNA"/>
</dbReference>
<dbReference type="GO" id="GO:0016787">
    <property type="term" value="F:hydrolase activity"/>
    <property type="evidence" value="ECO:0007669"/>
    <property type="project" value="UniProtKB-KW"/>
</dbReference>
<evidence type="ECO:0000256" key="2">
    <source>
        <dbReference type="ARBA" id="ARBA00004496"/>
    </source>
</evidence>
<comment type="similarity">
    <text evidence="3">Belongs to the translin family.</text>
</comment>
<keyword evidence="9" id="KW-0378">Hydrolase</keyword>
<feature type="region of interest" description="Disordered" evidence="17">
    <location>
        <begin position="235"/>
        <end position="260"/>
    </location>
</feature>
<comment type="caution">
    <text evidence="18">The sequence shown here is derived from an EMBL/GenBank/DDBJ whole genome shotgun (WGS) entry which is preliminary data.</text>
</comment>
<keyword evidence="6" id="KW-0963">Cytoplasm</keyword>
<comment type="subunit">
    <text evidence="4">Ring-shaped heterooctamer of six TSN and two TSNAX subunits, DNA/RNA binding occurs inside the ring.</text>
</comment>
<organism evidence="18 19">
    <name type="scientific">Cardiocondyla obscurior</name>
    <dbReference type="NCBI Taxonomy" id="286306"/>
    <lineage>
        <taxon>Eukaryota</taxon>
        <taxon>Metazoa</taxon>
        <taxon>Ecdysozoa</taxon>
        <taxon>Arthropoda</taxon>
        <taxon>Hexapoda</taxon>
        <taxon>Insecta</taxon>
        <taxon>Pterygota</taxon>
        <taxon>Neoptera</taxon>
        <taxon>Endopterygota</taxon>
        <taxon>Hymenoptera</taxon>
        <taxon>Apocrita</taxon>
        <taxon>Aculeata</taxon>
        <taxon>Formicoidea</taxon>
        <taxon>Formicidae</taxon>
        <taxon>Myrmicinae</taxon>
        <taxon>Cardiocondyla</taxon>
    </lineage>
</organism>
<evidence type="ECO:0000256" key="10">
    <source>
        <dbReference type="ARBA" id="ARBA00022884"/>
    </source>
</evidence>
<name>A0AAW2EA96_9HYME</name>
<evidence type="ECO:0000256" key="14">
    <source>
        <dbReference type="ARBA" id="ARBA00025410"/>
    </source>
</evidence>
<evidence type="ECO:0000256" key="12">
    <source>
        <dbReference type="ARBA" id="ARBA00023242"/>
    </source>
</evidence>
<dbReference type="FunFam" id="1.20.58.190:FF:000001">
    <property type="entry name" value="Translin"/>
    <property type="match status" value="1"/>
</dbReference>
<dbReference type="GO" id="GO:0016070">
    <property type="term" value="P:RNA metabolic process"/>
    <property type="evidence" value="ECO:0007669"/>
    <property type="project" value="InterPro"/>
</dbReference>
<protein>
    <recommendedName>
        <fullName evidence="5">Translin</fullName>
    </recommendedName>
    <alternativeName>
        <fullName evidence="15">Component 3 of promoter of RISC</fullName>
    </alternativeName>
</protein>
<dbReference type="InterPro" id="IPR016069">
    <property type="entry name" value="Translin_C"/>
</dbReference>
<evidence type="ECO:0000313" key="19">
    <source>
        <dbReference type="Proteomes" id="UP001430953"/>
    </source>
</evidence>
<comment type="function">
    <text evidence="14">Exhibits both single-stranded and double-stranded endoribonuclease activity. May act as an activator of RNA-induced silencing complex (RISC) by facilitating endonucleolytic cleavage of the siRNA passenger strand.</text>
</comment>
<dbReference type="Proteomes" id="UP001430953">
    <property type="component" value="Unassembled WGS sequence"/>
</dbReference>
<evidence type="ECO:0000256" key="4">
    <source>
        <dbReference type="ARBA" id="ARBA00011685"/>
    </source>
</evidence>
<sequence length="260" mass="30309">MDDTMSSTITEMFNSFQDSLNNEQEVREQIRVIVKNIEKSSRDILMIMQNIHTVDQTMEDNIIVSKYCFKAREIFGEVRIQYASLAKIVPSYQYYRYHDQWRFITQRLCFLVALVIYFEVNLLVDKKTVAEILGVKNNKEDGFHLDLEDFLLGLLQLSAELSRFAVNSVTNGHYHWPMQIATFVNNLNAGFRLLNLKNDILRKRFDALKYDVKKIEEVVYDLCIRGLISSARPIEEPPTEELPIEKASTEELPIEEAPTE</sequence>
<dbReference type="GO" id="GO:0005634">
    <property type="term" value="C:nucleus"/>
    <property type="evidence" value="ECO:0007669"/>
    <property type="project" value="UniProtKB-SubCell"/>
</dbReference>
<dbReference type="GO" id="GO:0003697">
    <property type="term" value="F:single-stranded DNA binding"/>
    <property type="evidence" value="ECO:0007669"/>
    <property type="project" value="InterPro"/>
</dbReference>
<comment type="subcellular location">
    <subcellularLocation>
        <location evidence="2">Cytoplasm</location>
    </subcellularLocation>
    <subcellularLocation>
        <location evidence="1">Nucleus</location>
    </subcellularLocation>
</comment>
<dbReference type="InterPro" id="IPR016068">
    <property type="entry name" value="Translin_N"/>
</dbReference>
<proteinExistence type="inferred from homology"/>
<reference evidence="18 19" key="1">
    <citation type="submission" date="2023-03" db="EMBL/GenBank/DDBJ databases">
        <title>High recombination rates correlate with genetic variation in Cardiocondyla obscurior ants.</title>
        <authorList>
            <person name="Errbii M."/>
        </authorList>
    </citation>
    <scope>NUCLEOTIDE SEQUENCE [LARGE SCALE GENOMIC DNA]</scope>
    <source>
        <strain evidence="18">Alpha-2009</strain>
        <tissue evidence="18">Whole body</tissue>
    </source>
</reference>
<dbReference type="Gene3D" id="1.20.58.200">
    <property type="entry name" value="Translin, domain 2"/>
    <property type="match status" value="1"/>
</dbReference>
<comment type="function">
    <text evidence="13">DNA-binding protein that specifically recognizes consensus sequences at the breakpoint junctions in chromosomal translocations, mostly involving immunoglobulin (Ig)/T-cell receptor gene segments. Seems to recognize single-stranded DNA ends generated by staggered breaks occurring at recombination hot spots.</text>
</comment>
<evidence type="ECO:0000313" key="18">
    <source>
        <dbReference type="EMBL" id="KAL0099209.1"/>
    </source>
</evidence>
<keyword evidence="8" id="KW-0255">Endonuclease</keyword>
<dbReference type="AlphaFoldDB" id="A0AAW2EA96"/>
<dbReference type="InterPro" id="IPR036081">
    <property type="entry name" value="Translin_sf"/>
</dbReference>
<dbReference type="CDD" id="cd14819">
    <property type="entry name" value="Translin"/>
    <property type="match status" value="1"/>
</dbReference>
<accession>A0AAW2EA96</accession>
<keyword evidence="11" id="KW-0238">DNA-binding</keyword>
<dbReference type="FunFam" id="1.20.58.200:FF:000002">
    <property type="entry name" value="Putative translin"/>
    <property type="match status" value="1"/>
</dbReference>
<evidence type="ECO:0000256" key="13">
    <source>
        <dbReference type="ARBA" id="ARBA00025374"/>
    </source>
</evidence>
<evidence type="ECO:0000256" key="7">
    <source>
        <dbReference type="ARBA" id="ARBA00022722"/>
    </source>
</evidence>
<dbReference type="GO" id="GO:0004519">
    <property type="term" value="F:endonuclease activity"/>
    <property type="evidence" value="ECO:0007669"/>
    <property type="project" value="UniProtKB-KW"/>
</dbReference>
<dbReference type="GO" id="GO:0046872">
    <property type="term" value="F:metal ion binding"/>
    <property type="evidence" value="ECO:0007669"/>
    <property type="project" value="UniProtKB-KW"/>
</dbReference>
<gene>
    <name evidence="18" type="ORF">PUN28_020051</name>
</gene>
<keyword evidence="12" id="KW-0539">Nucleus</keyword>
<feature type="binding site" evidence="16">
    <location>
        <position position="160"/>
    </location>
    <ligand>
        <name>Mg(2+)</name>
        <dbReference type="ChEBI" id="CHEBI:18420"/>
    </ligand>
</feature>
<dbReference type="PANTHER" id="PTHR10741">
    <property type="entry name" value="TRANSLIN AND TRANSLIN ASSOCIATED PROTEIN X"/>
    <property type="match status" value="1"/>
</dbReference>
<keyword evidence="16" id="KW-0479">Metal-binding</keyword>
<evidence type="ECO:0000256" key="11">
    <source>
        <dbReference type="ARBA" id="ARBA00023125"/>
    </source>
</evidence>
<keyword evidence="10" id="KW-0694">RNA-binding</keyword>
<evidence type="ECO:0000256" key="8">
    <source>
        <dbReference type="ARBA" id="ARBA00022759"/>
    </source>
</evidence>
<evidence type="ECO:0000256" key="6">
    <source>
        <dbReference type="ARBA" id="ARBA00022490"/>
    </source>
</evidence>
<evidence type="ECO:0000256" key="1">
    <source>
        <dbReference type="ARBA" id="ARBA00004123"/>
    </source>
</evidence>
<dbReference type="GO" id="GO:0043565">
    <property type="term" value="F:sequence-specific DNA binding"/>
    <property type="evidence" value="ECO:0007669"/>
    <property type="project" value="InterPro"/>
</dbReference>
<evidence type="ECO:0000256" key="16">
    <source>
        <dbReference type="PIRSR" id="PIRSR602848-1"/>
    </source>
</evidence>
<evidence type="ECO:0000256" key="17">
    <source>
        <dbReference type="SAM" id="MobiDB-lite"/>
    </source>
</evidence>
<dbReference type="Pfam" id="PF01997">
    <property type="entry name" value="Translin"/>
    <property type="match status" value="1"/>
</dbReference>
<evidence type="ECO:0000256" key="3">
    <source>
        <dbReference type="ARBA" id="ARBA00005902"/>
    </source>
</evidence>
<keyword evidence="19" id="KW-1185">Reference proteome</keyword>
<dbReference type="InterPro" id="IPR002848">
    <property type="entry name" value="Translin_fam"/>
</dbReference>
<evidence type="ECO:0000256" key="15">
    <source>
        <dbReference type="ARBA" id="ARBA00030513"/>
    </source>
</evidence>
<evidence type="ECO:0000256" key="5">
    <source>
        <dbReference type="ARBA" id="ARBA00022196"/>
    </source>
</evidence>
<dbReference type="GO" id="GO:0003723">
    <property type="term" value="F:RNA binding"/>
    <property type="evidence" value="ECO:0007669"/>
    <property type="project" value="UniProtKB-KW"/>
</dbReference>
<keyword evidence="16" id="KW-0460">Magnesium</keyword>
<dbReference type="Gene3D" id="1.20.58.190">
    <property type="entry name" value="Translin, domain 1"/>
    <property type="match status" value="1"/>
</dbReference>